<feature type="compositionally biased region" description="Low complexity" evidence="1">
    <location>
        <begin position="19"/>
        <end position="28"/>
    </location>
</feature>
<gene>
    <name evidence="2" type="ORF">ASPTUDRAFT_25873</name>
</gene>
<feature type="region of interest" description="Disordered" evidence="1">
    <location>
        <begin position="71"/>
        <end position="92"/>
    </location>
</feature>
<accession>A0A1L9NLZ3</accession>
<dbReference type="EMBL" id="KV878176">
    <property type="protein sequence ID" value="OJI90308.1"/>
    <property type="molecule type" value="Genomic_DNA"/>
</dbReference>
<organism evidence="2 3">
    <name type="scientific">Aspergillus tubingensis (strain CBS 134.48)</name>
    <dbReference type="NCBI Taxonomy" id="767770"/>
    <lineage>
        <taxon>Eukaryota</taxon>
        <taxon>Fungi</taxon>
        <taxon>Dikarya</taxon>
        <taxon>Ascomycota</taxon>
        <taxon>Pezizomycotina</taxon>
        <taxon>Eurotiomycetes</taxon>
        <taxon>Eurotiomycetidae</taxon>
        <taxon>Eurotiales</taxon>
        <taxon>Aspergillaceae</taxon>
        <taxon>Aspergillus</taxon>
        <taxon>Aspergillus subgen. Circumdati</taxon>
    </lineage>
</organism>
<sequence>MTPLFVPKDSDDPWTGVEQQQQHNSSSSSKEEVGAKRGDKLEATFAMTGLSRGWEEICCCPFLDLGRASRRIRPSGRTGQQGQQGQQAKSRLFPRSVGSLQSRLQLDLSVGGGIGWMVTGVAPPAVRKDQGRVDTSRLRPYSVCGNGSVVIINTDLPSSAP</sequence>
<reference evidence="3" key="1">
    <citation type="journal article" date="2017" name="Genome Biol.">
        <title>Comparative genomics reveals high biological diversity and specific adaptations in the industrially and medically important fungal genus Aspergillus.</title>
        <authorList>
            <person name="de Vries R.P."/>
            <person name="Riley R."/>
            <person name="Wiebenga A."/>
            <person name="Aguilar-Osorio G."/>
            <person name="Amillis S."/>
            <person name="Uchima C.A."/>
            <person name="Anderluh G."/>
            <person name="Asadollahi M."/>
            <person name="Askin M."/>
            <person name="Barry K."/>
            <person name="Battaglia E."/>
            <person name="Bayram O."/>
            <person name="Benocci T."/>
            <person name="Braus-Stromeyer S.A."/>
            <person name="Caldana C."/>
            <person name="Canovas D."/>
            <person name="Cerqueira G.C."/>
            <person name="Chen F."/>
            <person name="Chen W."/>
            <person name="Choi C."/>
            <person name="Clum A."/>
            <person name="Dos Santos R.A."/>
            <person name="Damasio A.R."/>
            <person name="Diallinas G."/>
            <person name="Emri T."/>
            <person name="Fekete E."/>
            <person name="Flipphi M."/>
            <person name="Freyberg S."/>
            <person name="Gallo A."/>
            <person name="Gournas C."/>
            <person name="Habgood R."/>
            <person name="Hainaut M."/>
            <person name="Harispe M.L."/>
            <person name="Henrissat B."/>
            <person name="Hilden K.S."/>
            <person name="Hope R."/>
            <person name="Hossain A."/>
            <person name="Karabika E."/>
            <person name="Karaffa L."/>
            <person name="Karanyi Z."/>
            <person name="Krasevec N."/>
            <person name="Kuo A."/>
            <person name="Kusch H."/>
            <person name="LaButti K."/>
            <person name="Lagendijk E.L."/>
            <person name="Lapidus A."/>
            <person name="Levasseur A."/>
            <person name="Lindquist E."/>
            <person name="Lipzen A."/>
            <person name="Logrieco A.F."/>
            <person name="MacCabe A."/>
            <person name="Maekelae M.R."/>
            <person name="Malavazi I."/>
            <person name="Melin P."/>
            <person name="Meyer V."/>
            <person name="Mielnichuk N."/>
            <person name="Miskei M."/>
            <person name="Molnar A.P."/>
            <person name="Mule G."/>
            <person name="Ngan C.Y."/>
            <person name="Orejas M."/>
            <person name="Orosz E."/>
            <person name="Ouedraogo J.P."/>
            <person name="Overkamp K.M."/>
            <person name="Park H.-S."/>
            <person name="Perrone G."/>
            <person name="Piumi F."/>
            <person name="Punt P.J."/>
            <person name="Ram A.F."/>
            <person name="Ramon A."/>
            <person name="Rauscher S."/>
            <person name="Record E."/>
            <person name="Riano-Pachon D.M."/>
            <person name="Robert V."/>
            <person name="Roehrig J."/>
            <person name="Ruller R."/>
            <person name="Salamov A."/>
            <person name="Salih N.S."/>
            <person name="Samson R.A."/>
            <person name="Sandor E."/>
            <person name="Sanguinetti M."/>
            <person name="Schuetze T."/>
            <person name="Sepcic K."/>
            <person name="Shelest E."/>
            <person name="Sherlock G."/>
            <person name="Sophianopoulou V."/>
            <person name="Squina F.M."/>
            <person name="Sun H."/>
            <person name="Susca A."/>
            <person name="Todd R.B."/>
            <person name="Tsang A."/>
            <person name="Unkles S.E."/>
            <person name="van de Wiele N."/>
            <person name="van Rossen-Uffink D."/>
            <person name="Oliveira J.V."/>
            <person name="Vesth T.C."/>
            <person name="Visser J."/>
            <person name="Yu J.-H."/>
            <person name="Zhou M."/>
            <person name="Andersen M.R."/>
            <person name="Archer D.B."/>
            <person name="Baker S.E."/>
            <person name="Benoit I."/>
            <person name="Brakhage A.A."/>
            <person name="Braus G.H."/>
            <person name="Fischer R."/>
            <person name="Frisvad J.C."/>
            <person name="Goldman G.H."/>
            <person name="Houbraken J."/>
            <person name="Oakley B."/>
            <person name="Pocsi I."/>
            <person name="Scazzocchio C."/>
            <person name="Seiboth B."/>
            <person name="vanKuyk P.A."/>
            <person name="Wortman J."/>
            <person name="Dyer P.S."/>
            <person name="Grigoriev I.V."/>
        </authorList>
    </citation>
    <scope>NUCLEOTIDE SEQUENCE [LARGE SCALE GENOMIC DNA]</scope>
    <source>
        <strain evidence="3">CBS 134.48</strain>
    </source>
</reference>
<feature type="region of interest" description="Disordered" evidence="1">
    <location>
        <begin position="1"/>
        <end position="38"/>
    </location>
</feature>
<evidence type="ECO:0000313" key="3">
    <source>
        <dbReference type="Proteomes" id="UP000184304"/>
    </source>
</evidence>
<evidence type="ECO:0000256" key="1">
    <source>
        <dbReference type="SAM" id="MobiDB-lite"/>
    </source>
</evidence>
<protein>
    <submittedName>
        <fullName evidence="2">Uncharacterized protein</fullName>
    </submittedName>
</protein>
<dbReference type="Proteomes" id="UP000184304">
    <property type="component" value="Unassembled WGS sequence"/>
</dbReference>
<keyword evidence="3" id="KW-1185">Reference proteome</keyword>
<dbReference type="VEuPathDB" id="FungiDB:ASPTUDRAFT_25873"/>
<dbReference type="AlphaFoldDB" id="A0A1L9NLZ3"/>
<name>A0A1L9NLZ3_ASPTC</name>
<feature type="compositionally biased region" description="Basic and acidic residues" evidence="1">
    <location>
        <begin position="29"/>
        <end position="38"/>
    </location>
</feature>
<proteinExistence type="predicted"/>
<evidence type="ECO:0000313" key="2">
    <source>
        <dbReference type="EMBL" id="OJI90308.1"/>
    </source>
</evidence>